<evidence type="ECO:0000256" key="5">
    <source>
        <dbReference type="ARBA" id="ARBA00022772"/>
    </source>
</evidence>
<dbReference type="GO" id="GO:0048038">
    <property type="term" value="F:quinone binding"/>
    <property type="evidence" value="ECO:0007669"/>
    <property type="project" value="InterPro"/>
</dbReference>
<organism evidence="14 15">
    <name type="scientific">Pyricularia oryzae</name>
    <name type="common">Rice blast fungus</name>
    <name type="synonym">Magnaporthe oryzae</name>
    <dbReference type="NCBI Taxonomy" id="318829"/>
    <lineage>
        <taxon>Eukaryota</taxon>
        <taxon>Fungi</taxon>
        <taxon>Dikarya</taxon>
        <taxon>Ascomycota</taxon>
        <taxon>Pezizomycotina</taxon>
        <taxon>Sordariomycetes</taxon>
        <taxon>Sordariomycetidae</taxon>
        <taxon>Magnaporthales</taxon>
        <taxon>Pyriculariaceae</taxon>
        <taxon>Pyricularia</taxon>
    </lineage>
</organism>
<dbReference type="SUPFAM" id="SSF54416">
    <property type="entry name" value="Amine oxidase N-terminal region"/>
    <property type="match status" value="2"/>
</dbReference>
<keyword evidence="6 11" id="KW-0560">Oxidoreductase</keyword>
<feature type="domain" description="Copper amine oxidase catalytic" evidence="12">
    <location>
        <begin position="241"/>
        <end position="643"/>
    </location>
</feature>
<comment type="similarity">
    <text evidence="2 11">Belongs to the copper/topaquinone oxidase family.</text>
</comment>
<dbReference type="InterPro" id="IPR000269">
    <property type="entry name" value="Cu_amine_oxidase"/>
</dbReference>
<evidence type="ECO:0000256" key="4">
    <source>
        <dbReference type="ARBA" id="ARBA00022723"/>
    </source>
</evidence>
<evidence type="ECO:0000313" key="14">
    <source>
        <dbReference type="EMBL" id="QBZ58358.1"/>
    </source>
</evidence>
<dbReference type="InterPro" id="IPR015798">
    <property type="entry name" value="Cu_amine_oxidase_C"/>
</dbReference>
<comment type="cofactor">
    <cofactor evidence="1">
        <name>Cu cation</name>
        <dbReference type="ChEBI" id="CHEBI:23378"/>
    </cofactor>
</comment>
<dbReference type="SUPFAM" id="SSF49998">
    <property type="entry name" value="Amine oxidase catalytic domain"/>
    <property type="match status" value="1"/>
</dbReference>
<dbReference type="InterPro" id="IPR036460">
    <property type="entry name" value="Cu_amine_oxidase_C_sf"/>
</dbReference>
<dbReference type="PANTHER" id="PTHR10638:SF33">
    <property type="entry name" value="AMINE OXIDASE"/>
    <property type="match status" value="1"/>
</dbReference>
<dbReference type="PROSITE" id="PS01164">
    <property type="entry name" value="COPPER_AMINE_OXID_1"/>
    <property type="match status" value="1"/>
</dbReference>
<dbReference type="Pfam" id="PF02727">
    <property type="entry name" value="Cu_amine_oxidN2"/>
    <property type="match status" value="1"/>
</dbReference>
<name>A0A4P7N6X2_PYROR</name>
<dbReference type="GO" id="GO:0005507">
    <property type="term" value="F:copper ion binding"/>
    <property type="evidence" value="ECO:0007669"/>
    <property type="project" value="InterPro"/>
</dbReference>
<dbReference type="InterPro" id="IPR015800">
    <property type="entry name" value="Cu_amine_oxidase_N2"/>
</dbReference>
<dbReference type="EMBL" id="CP034206">
    <property type="protein sequence ID" value="QBZ58358.1"/>
    <property type="molecule type" value="Genomic_DNA"/>
</dbReference>
<dbReference type="AlphaFoldDB" id="A0A4P7N6X2"/>
<keyword evidence="7 11" id="KW-0186">Copper</keyword>
<evidence type="ECO:0000256" key="1">
    <source>
        <dbReference type="ARBA" id="ARBA00001935"/>
    </source>
</evidence>
<evidence type="ECO:0000256" key="10">
    <source>
        <dbReference type="PIRSR" id="PIRSR600269-51"/>
    </source>
</evidence>
<evidence type="ECO:0000259" key="13">
    <source>
        <dbReference type="Pfam" id="PF02727"/>
    </source>
</evidence>
<dbReference type="GO" id="GO:0009308">
    <property type="term" value="P:amine metabolic process"/>
    <property type="evidence" value="ECO:0007669"/>
    <property type="project" value="UniProtKB-UniRule"/>
</dbReference>
<dbReference type="InterPro" id="IPR016182">
    <property type="entry name" value="Cu_amine_oxidase_N-reg"/>
</dbReference>
<comment type="PTM">
    <text evidence="10 11">Topaquinone (TPQ) is generated by copper-dependent autoxidation of a specific tyrosyl residue.</text>
</comment>
<evidence type="ECO:0000313" key="15">
    <source>
        <dbReference type="Proteomes" id="UP000294847"/>
    </source>
</evidence>
<accession>A0A4P7N6X2</accession>
<evidence type="ECO:0000256" key="9">
    <source>
        <dbReference type="PIRSR" id="PIRSR600269-50"/>
    </source>
</evidence>
<reference evidence="14 15" key="1">
    <citation type="journal article" date="2019" name="Mol. Biol. Evol.">
        <title>Blast fungal genomes show frequent chromosomal changes, gene gains and losses, and effector gene turnover.</title>
        <authorList>
            <person name="Gomez Luciano L.B."/>
            <person name="Jason Tsai I."/>
            <person name="Chuma I."/>
            <person name="Tosa Y."/>
            <person name="Chen Y.H."/>
            <person name="Li J.Y."/>
            <person name="Li M.Y."/>
            <person name="Jade Lu M.Y."/>
            <person name="Nakayashiki H."/>
            <person name="Li W.H."/>
        </authorList>
    </citation>
    <scope>NUCLEOTIDE SEQUENCE [LARGE SCALE GENOMIC DNA]</scope>
    <source>
        <strain evidence="14">MZ5-1-6</strain>
    </source>
</reference>
<evidence type="ECO:0000256" key="3">
    <source>
        <dbReference type="ARBA" id="ARBA00011738"/>
    </source>
</evidence>
<protein>
    <recommendedName>
        <fullName evidence="11">Amine oxidase</fullName>
        <ecNumber evidence="11">1.4.3.-</ecNumber>
    </recommendedName>
</protein>
<evidence type="ECO:0000256" key="6">
    <source>
        <dbReference type="ARBA" id="ARBA00023002"/>
    </source>
</evidence>
<feature type="domain" description="Copper amine oxidase N2-terminal" evidence="13">
    <location>
        <begin position="7"/>
        <end position="94"/>
    </location>
</feature>
<evidence type="ECO:0000256" key="8">
    <source>
        <dbReference type="ARBA" id="ARBA00023157"/>
    </source>
</evidence>
<sequence>MPTRPSHPFDPLGPQEIAHAASIVRKAHVDSQLAFRAITLQEPAKDEMITFLEAEASSKTSSNKRPDRLARVQVFVQNMLHDIIVNLDAEEIVKNEKLVGRHSFSDTVFMQNVAEATLADPRVQDEIKQLDLPGGATVIVEPWSYATDGENDMIERVAMAWFYMRLADHDDANYYAYPLDLCAEVSGNLEVTKIYRLPSGADDKITTEHKKPFDHRKIHTNSEYHPDLVKGHRESTKPYLVSQPEGPSFTVNGNHISWEKFSMRISFNYREGMVLHDVRYDNRSLFYRLSLSEMFVPYADPRRPYPRKGAFDLGNDGAGINANNLKLGCDCLGHIKYFDGWLSTASGDPLLMPNVVCCHEVDDGILWKHTNYRTGNAVVTRSRVLVLQTIITVSNYEYIFMWNFHQDGSIFYEVRATGIVSTAPIDLDEPNPPRYGTVVAPGVLAPFHQHLFCLRIDPAIDGRANSLVVEETRPMPPGDRNPYGMGFGTHSQVVETERGLHLDFTKNRTFKMVNENVKNPVAGGGVGFKLLPCYSQLLLADPTSFHARRSEYASHAVWVTRHSDEELFPAGRWTMQSAGGEGISSWIDKRAEDDRGVRDRDIVVWHTFGSTHNPRVEDWPVMPCEKMVVGLKPVNFFQSNPALDVALSTQERNCSVLVEDPMAATHGNPAVKHS</sequence>
<keyword evidence="8" id="KW-1015">Disulfide bond</keyword>
<dbReference type="GO" id="GO:0008131">
    <property type="term" value="F:primary methylamine oxidase activity"/>
    <property type="evidence" value="ECO:0007669"/>
    <property type="project" value="InterPro"/>
</dbReference>
<dbReference type="Gene3D" id="2.70.98.20">
    <property type="entry name" value="Copper amine oxidase, catalytic domain"/>
    <property type="match status" value="1"/>
</dbReference>
<comment type="subunit">
    <text evidence="3">Homodimer.</text>
</comment>
<dbReference type="Gene3D" id="3.10.450.40">
    <property type="match status" value="2"/>
</dbReference>
<evidence type="ECO:0000256" key="11">
    <source>
        <dbReference type="RuleBase" id="RU000672"/>
    </source>
</evidence>
<dbReference type="FunFam" id="2.70.98.20:FF:000001">
    <property type="entry name" value="Amine oxidase"/>
    <property type="match status" value="1"/>
</dbReference>
<evidence type="ECO:0000256" key="2">
    <source>
        <dbReference type="ARBA" id="ARBA00007983"/>
    </source>
</evidence>
<feature type="modified residue" description="2',4',5'-topaquinone" evidence="10">
    <location>
        <position position="396"/>
    </location>
</feature>
<gene>
    <name evidence="14" type="ORF">PoMZ_03310</name>
</gene>
<dbReference type="Proteomes" id="UP000294847">
    <property type="component" value="Chromosome 3"/>
</dbReference>
<dbReference type="EC" id="1.4.3.-" evidence="11"/>
<comment type="cofactor">
    <cofactor evidence="11">
        <name>Cu cation</name>
        <dbReference type="ChEBI" id="CHEBI:23378"/>
    </cofactor>
    <text evidence="11">Contains 1 topaquinone per subunit.</text>
</comment>
<evidence type="ECO:0000256" key="7">
    <source>
        <dbReference type="ARBA" id="ARBA00023008"/>
    </source>
</evidence>
<proteinExistence type="inferred from homology"/>
<dbReference type="InterPro" id="IPR049948">
    <property type="entry name" value="Cu_Am_ox_TPQ-bd"/>
</dbReference>
<feature type="active site" description="Schiff-base intermediate with substrate; via topaquinone" evidence="9">
    <location>
        <position position="396"/>
    </location>
</feature>
<keyword evidence="4 11" id="KW-0479">Metal-binding</keyword>
<keyword evidence="5 9" id="KW-0801">TPQ</keyword>
<evidence type="ECO:0000259" key="12">
    <source>
        <dbReference type="Pfam" id="PF01179"/>
    </source>
</evidence>
<dbReference type="PANTHER" id="PTHR10638">
    <property type="entry name" value="COPPER AMINE OXIDASE"/>
    <property type="match status" value="1"/>
</dbReference>
<feature type="active site" description="Proton acceptor" evidence="9">
    <location>
        <position position="312"/>
    </location>
</feature>
<dbReference type="Pfam" id="PF01179">
    <property type="entry name" value="Cu_amine_oxid"/>
    <property type="match status" value="1"/>
</dbReference>